<accession>V5X6P5</accession>
<dbReference type="GeneID" id="43448344"/>
<dbReference type="KEGG" id="mne:D174_02265"/>
<proteinExistence type="predicted"/>
<dbReference type="RefSeq" id="WP_019511973.1">
    <property type="nucleotide sequence ID" value="NC_023036.2"/>
</dbReference>
<gene>
    <name evidence="1" type="ORF">D174_02265</name>
</gene>
<dbReference type="eggNOG" id="ENOG5033KWG">
    <property type="taxonomic scope" value="Bacteria"/>
</dbReference>
<protein>
    <submittedName>
        <fullName evidence="1">Pullulanase</fullName>
    </submittedName>
</protein>
<organism evidence="1 2">
    <name type="scientific">Mycolicibacterium neoaurum VKM Ac-1815D</name>
    <dbReference type="NCBI Taxonomy" id="700508"/>
    <lineage>
        <taxon>Bacteria</taxon>
        <taxon>Bacillati</taxon>
        <taxon>Actinomycetota</taxon>
        <taxon>Actinomycetes</taxon>
        <taxon>Mycobacteriales</taxon>
        <taxon>Mycobacteriaceae</taxon>
        <taxon>Mycolicibacterium</taxon>
    </lineage>
</organism>
<reference evidence="1 2" key="1">
    <citation type="journal article" date="2014" name="Genome Announc.">
        <title>Complete Genome Sequence of Sterol-Transforming Mycobacterium neoaurum Strain VKM Ac-1815D.</title>
        <authorList>
            <person name="Shtratnikova V.Y."/>
            <person name="Bragin E.Y."/>
            <person name="Dovbnya D.V."/>
            <person name="Pekov Y.A."/>
            <person name="Schelkunov M.I."/>
            <person name="Strizhov N."/>
            <person name="Ivashina T.V."/>
            <person name="Ashapkin V.V."/>
            <person name="Donova M.V."/>
        </authorList>
    </citation>
    <scope>NUCLEOTIDE SEQUENCE [LARGE SCALE GENOMIC DNA]</scope>
    <source>
        <strain evidence="1 2">VKM Ac-1815D</strain>
    </source>
</reference>
<dbReference type="Proteomes" id="UP000018763">
    <property type="component" value="Chromosome"/>
</dbReference>
<name>V5X6P5_MYCNE</name>
<evidence type="ECO:0000313" key="2">
    <source>
        <dbReference type="Proteomes" id="UP000018763"/>
    </source>
</evidence>
<dbReference type="HOGENOM" id="CLU_136754_0_0_11"/>
<dbReference type="AlphaFoldDB" id="V5X6P5"/>
<sequence length="167" mass="16985">MDYCLSDSAGGADIWSADPTVDLDGDGVLDAIGLDLDGDGHADDALADLDGPPGDGLADHAVHNRDGPAPAYFTDDGSGTWAVAVDRAGQLRWLGLDGAEAFGGPVVDFDGDGSPGERLVDVDADGLADRVLGPGFAYADRDGDGRWDLRLTDADGDGTADAVSDLP</sequence>
<dbReference type="SUPFAM" id="SSF103647">
    <property type="entry name" value="TSP type-3 repeat"/>
    <property type="match status" value="1"/>
</dbReference>
<dbReference type="InterPro" id="IPR028974">
    <property type="entry name" value="TSP_type-3_rpt"/>
</dbReference>
<dbReference type="GO" id="GO:0005509">
    <property type="term" value="F:calcium ion binding"/>
    <property type="evidence" value="ECO:0007669"/>
    <property type="project" value="InterPro"/>
</dbReference>
<evidence type="ECO:0000313" key="1">
    <source>
        <dbReference type="EMBL" id="AHC23488.1"/>
    </source>
</evidence>
<keyword evidence="2" id="KW-1185">Reference proteome</keyword>
<dbReference type="EMBL" id="CP006936">
    <property type="protein sequence ID" value="AHC23488.1"/>
    <property type="molecule type" value="Genomic_DNA"/>
</dbReference>